<evidence type="ECO:0000259" key="6">
    <source>
        <dbReference type="PROSITE" id="PS50089"/>
    </source>
</evidence>
<dbReference type="SUPFAM" id="SSF50156">
    <property type="entry name" value="PDZ domain-like"/>
    <property type="match status" value="4"/>
</dbReference>
<feature type="region of interest" description="Disordered" evidence="5">
    <location>
        <begin position="709"/>
        <end position="774"/>
    </location>
</feature>
<evidence type="ECO:0000256" key="5">
    <source>
        <dbReference type="SAM" id="MobiDB-lite"/>
    </source>
</evidence>
<dbReference type="PANTHER" id="PTHR19964:SF84">
    <property type="entry name" value="LIGAND OF NUMB PROTEIN X 2-LIKE ISOFORM X1"/>
    <property type="match status" value="1"/>
</dbReference>
<protein>
    <submittedName>
        <fullName evidence="9">Ligand of Numb protein X 2-like isoform X1</fullName>
    </submittedName>
</protein>
<gene>
    <name evidence="9" type="primary">LOC116942837</name>
</gene>
<dbReference type="InterPro" id="IPR001478">
    <property type="entry name" value="PDZ"/>
</dbReference>
<evidence type="ECO:0000256" key="2">
    <source>
        <dbReference type="ARBA" id="ARBA00022771"/>
    </source>
</evidence>
<dbReference type="SMART" id="SM00184">
    <property type="entry name" value="RING"/>
    <property type="match status" value="1"/>
</dbReference>
<dbReference type="InterPro" id="IPR001841">
    <property type="entry name" value="Znf_RING"/>
</dbReference>
<dbReference type="PANTHER" id="PTHR19964">
    <property type="entry name" value="MULTIPLE PDZ DOMAIN PROTEIN"/>
    <property type="match status" value="1"/>
</dbReference>
<keyword evidence="1" id="KW-0479">Metal-binding</keyword>
<feature type="compositionally biased region" description="Acidic residues" evidence="5">
    <location>
        <begin position="125"/>
        <end position="135"/>
    </location>
</feature>
<evidence type="ECO:0000256" key="4">
    <source>
        <dbReference type="PROSITE-ProRule" id="PRU00175"/>
    </source>
</evidence>
<feature type="domain" description="RING-type" evidence="6">
    <location>
        <begin position="78"/>
        <end position="144"/>
    </location>
</feature>
<dbReference type="KEGG" id="pmrn:116942837"/>
<feature type="compositionally biased region" description="Basic and acidic residues" evidence="5">
    <location>
        <begin position="114"/>
        <end position="124"/>
    </location>
</feature>
<feature type="compositionally biased region" description="Basic and acidic residues" evidence="5">
    <location>
        <begin position="761"/>
        <end position="774"/>
    </location>
</feature>
<evidence type="ECO:0000259" key="7">
    <source>
        <dbReference type="PROSITE" id="PS50106"/>
    </source>
</evidence>
<dbReference type="RefSeq" id="XP_032811080.1">
    <property type="nucleotide sequence ID" value="XM_032955189.1"/>
</dbReference>
<dbReference type="SMART" id="SM00228">
    <property type="entry name" value="PDZ"/>
    <property type="match status" value="4"/>
</dbReference>
<keyword evidence="2 4" id="KW-0863">Zinc-finger</keyword>
<accession>A0AAJ7T646</accession>
<dbReference type="InterPro" id="IPR013083">
    <property type="entry name" value="Znf_RING/FYVE/PHD"/>
</dbReference>
<feature type="region of interest" description="Disordered" evidence="5">
    <location>
        <begin position="253"/>
        <end position="309"/>
    </location>
</feature>
<evidence type="ECO:0000313" key="9">
    <source>
        <dbReference type="RefSeq" id="XP_032811080.1"/>
    </source>
</evidence>
<dbReference type="InterPro" id="IPR017907">
    <property type="entry name" value="Znf_RING_CS"/>
</dbReference>
<feature type="domain" description="PDZ" evidence="7">
    <location>
        <begin position="797"/>
        <end position="883"/>
    </location>
</feature>
<feature type="compositionally biased region" description="Low complexity" evidence="5">
    <location>
        <begin position="404"/>
        <end position="418"/>
    </location>
</feature>
<dbReference type="Pfam" id="PF00595">
    <property type="entry name" value="PDZ"/>
    <property type="match status" value="4"/>
</dbReference>
<feature type="domain" description="PDZ" evidence="7">
    <location>
        <begin position="484"/>
        <end position="577"/>
    </location>
</feature>
<sequence length="887" mass="93356">MGEQPPIEMSCLAKKLEALQSADSEAACRVGEEAEEEGDAGARFWEAPDFCMACAQRHGPSEGHAYDYRQEVDEDLTCRVCLEPLLGPLDTPCGHTYCRECLRGIAARVRASRAHGENGEGNRTDDDDDDDDDEDLEVCCPLDREPFRLFECSSSSFLVKRLLDKLMVGCPLCPDGEMQRSELEEHLRNRCPGTAAFREAEEKRRKAAAAAAAGGSGHGADSSAQHAFALLNAGVCSVEAIALLSDEPGLVNPGFQLSSEEELDNDGDTGRRTRGSSRDSAAPSRSDSSSGGESSGSELSPGSPVREGAVSTLELRRADPYEELGVMVVGGSDTPLDSIVIQEVLRPGLASRDARLLPGDRILKVNGVDIGSVPHEFARAALAEPCRSVRLHVLRDAHHAAFDAPGAAPAAPAASSRSPARRSYRRSASSASALAASGGAGAGAARRESHRLPRRHTCRDFRGGEARRGNGLAAAAGPGNESLQVVLRKRYAGEALGIRLAEAACGGGAGAPSELPTGVMVQRVLLGGVAAREGALRAGDRVIAINGRDVRRATTEQAVAIIQSCQDRVHFVVSRQCRPHVPEILHEVVPNNNDDDNNNAGAAAAAALSTGSPWQEKTVRVSKAPHESLGMTVAGGLGSLGGDLPIYVTSVDPHGSLGRTRNVRTGDVLLSVNGTDLTRLAHAEAVAGLKAGAAMPTVELHMLSHVSATATSPTNSSATSAAASPTSVGEERGAGRRDGQRRDRPPRATSTDEEEAAAQADNERNEEGGAATEERLTWTPSWVTWLSLPSVLQRQKEIVLARGMSGSLGFSIVGGLEESRHAQPFLVKHIVPGTPAFNDGRLRCGDRIVAVNGRNTAGMNHAALVRTLKELRGKVSLTVVSLPGSHV</sequence>
<dbReference type="AlphaFoldDB" id="A0AAJ7T646"/>
<dbReference type="FunFam" id="2.30.42.10:FF:000081">
    <property type="entry name" value="Ligand of Numb protein X 2"/>
    <property type="match status" value="1"/>
</dbReference>
<dbReference type="GeneID" id="116942837"/>
<dbReference type="SUPFAM" id="SSF57850">
    <property type="entry name" value="RING/U-box"/>
    <property type="match status" value="1"/>
</dbReference>
<keyword evidence="8" id="KW-1185">Reference proteome</keyword>
<dbReference type="PROSITE" id="PS00518">
    <property type="entry name" value="ZF_RING_1"/>
    <property type="match status" value="1"/>
</dbReference>
<evidence type="ECO:0000313" key="8">
    <source>
        <dbReference type="Proteomes" id="UP001318040"/>
    </source>
</evidence>
<evidence type="ECO:0000256" key="1">
    <source>
        <dbReference type="ARBA" id="ARBA00022723"/>
    </source>
</evidence>
<feature type="compositionally biased region" description="Low complexity" evidence="5">
    <location>
        <begin position="278"/>
        <end position="303"/>
    </location>
</feature>
<feature type="region of interest" description="Disordered" evidence="5">
    <location>
        <begin position="404"/>
        <end position="455"/>
    </location>
</feature>
<dbReference type="GO" id="GO:0008270">
    <property type="term" value="F:zinc ion binding"/>
    <property type="evidence" value="ECO:0007669"/>
    <property type="project" value="UniProtKB-KW"/>
</dbReference>
<feature type="domain" description="PDZ" evidence="7">
    <location>
        <begin position="312"/>
        <end position="397"/>
    </location>
</feature>
<evidence type="ECO:0000256" key="3">
    <source>
        <dbReference type="ARBA" id="ARBA00022833"/>
    </source>
</evidence>
<dbReference type="CDD" id="cd06680">
    <property type="entry name" value="PDZ4_LNX1_2-like"/>
    <property type="match status" value="1"/>
</dbReference>
<reference evidence="9" key="1">
    <citation type="submission" date="2025-08" db="UniProtKB">
        <authorList>
            <consortium name="RefSeq"/>
        </authorList>
    </citation>
    <scope>IDENTIFICATION</scope>
    <source>
        <tissue evidence="9">Sperm</tissue>
    </source>
</reference>
<feature type="compositionally biased region" description="Basic and acidic residues" evidence="5">
    <location>
        <begin position="729"/>
        <end position="746"/>
    </location>
</feature>
<keyword evidence="3" id="KW-0862">Zinc</keyword>
<dbReference type="Proteomes" id="UP001318040">
    <property type="component" value="Chromosome 16"/>
</dbReference>
<dbReference type="PROSITE" id="PS50106">
    <property type="entry name" value="PDZ"/>
    <property type="match status" value="4"/>
</dbReference>
<feature type="compositionally biased region" description="Low complexity" evidence="5">
    <location>
        <begin position="709"/>
        <end position="727"/>
    </location>
</feature>
<dbReference type="InterPro" id="IPR051342">
    <property type="entry name" value="PDZ_scaffold"/>
</dbReference>
<feature type="domain" description="PDZ" evidence="7">
    <location>
        <begin position="618"/>
        <end position="704"/>
    </location>
</feature>
<proteinExistence type="predicted"/>
<feature type="compositionally biased region" description="Low complexity" evidence="5">
    <location>
        <begin position="426"/>
        <end position="437"/>
    </location>
</feature>
<dbReference type="PROSITE" id="PS50089">
    <property type="entry name" value="ZF_RING_2"/>
    <property type="match status" value="1"/>
</dbReference>
<organism evidence="8 9">
    <name type="scientific">Petromyzon marinus</name>
    <name type="common">Sea lamprey</name>
    <dbReference type="NCBI Taxonomy" id="7757"/>
    <lineage>
        <taxon>Eukaryota</taxon>
        <taxon>Metazoa</taxon>
        <taxon>Chordata</taxon>
        <taxon>Craniata</taxon>
        <taxon>Vertebrata</taxon>
        <taxon>Cyclostomata</taxon>
        <taxon>Hyperoartia</taxon>
        <taxon>Petromyzontiformes</taxon>
        <taxon>Petromyzontidae</taxon>
        <taxon>Petromyzon</taxon>
    </lineage>
</organism>
<dbReference type="Gene3D" id="2.30.42.10">
    <property type="match status" value="4"/>
</dbReference>
<dbReference type="Gene3D" id="3.30.40.10">
    <property type="entry name" value="Zinc/RING finger domain, C3HC4 (zinc finger)"/>
    <property type="match status" value="1"/>
</dbReference>
<dbReference type="InterPro" id="IPR027370">
    <property type="entry name" value="Znf-RING_euk"/>
</dbReference>
<name>A0AAJ7T646_PETMA</name>
<dbReference type="InterPro" id="IPR036034">
    <property type="entry name" value="PDZ_sf"/>
</dbReference>
<feature type="region of interest" description="Disordered" evidence="5">
    <location>
        <begin position="112"/>
        <end position="135"/>
    </location>
</feature>
<dbReference type="Pfam" id="PF13445">
    <property type="entry name" value="zf-RING_UBOX"/>
    <property type="match status" value="1"/>
</dbReference>